<proteinExistence type="predicted"/>
<dbReference type="Proteomes" id="UP001352852">
    <property type="component" value="Unassembled WGS sequence"/>
</dbReference>
<comment type="caution">
    <text evidence="1">The sequence shown here is derived from an EMBL/GenBank/DDBJ whole genome shotgun (WGS) entry which is preliminary data.</text>
</comment>
<evidence type="ECO:0008006" key="3">
    <source>
        <dbReference type="Google" id="ProtNLM"/>
    </source>
</evidence>
<protein>
    <recommendedName>
        <fullName evidence="3">Secreted protein</fullName>
    </recommendedName>
</protein>
<organism evidence="1 2">
    <name type="scientific">Characodon lateralis</name>
    <dbReference type="NCBI Taxonomy" id="208331"/>
    <lineage>
        <taxon>Eukaryota</taxon>
        <taxon>Metazoa</taxon>
        <taxon>Chordata</taxon>
        <taxon>Craniata</taxon>
        <taxon>Vertebrata</taxon>
        <taxon>Euteleostomi</taxon>
        <taxon>Actinopterygii</taxon>
        <taxon>Neopterygii</taxon>
        <taxon>Teleostei</taxon>
        <taxon>Neoteleostei</taxon>
        <taxon>Acanthomorphata</taxon>
        <taxon>Ovalentaria</taxon>
        <taxon>Atherinomorphae</taxon>
        <taxon>Cyprinodontiformes</taxon>
        <taxon>Goodeidae</taxon>
        <taxon>Characodon</taxon>
    </lineage>
</organism>
<reference evidence="1 2" key="1">
    <citation type="submission" date="2021-06" db="EMBL/GenBank/DDBJ databases">
        <authorList>
            <person name="Palmer J.M."/>
        </authorList>
    </citation>
    <scope>NUCLEOTIDE SEQUENCE [LARGE SCALE GENOMIC DNA]</scope>
    <source>
        <strain evidence="1 2">CL_MEX2019</strain>
        <tissue evidence="1">Muscle</tissue>
    </source>
</reference>
<evidence type="ECO:0000313" key="1">
    <source>
        <dbReference type="EMBL" id="MED6270013.1"/>
    </source>
</evidence>
<keyword evidence="2" id="KW-1185">Reference proteome</keyword>
<dbReference type="EMBL" id="JAHUTJ010016665">
    <property type="protein sequence ID" value="MED6270013.1"/>
    <property type="molecule type" value="Genomic_DNA"/>
</dbReference>
<name>A0ABU7D8K2_9TELE</name>
<evidence type="ECO:0000313" key="2">
    <source>
        <dbReference type="Proteomes" id="UP001352852"/>
    </source>
</evidence>
<sequence>MKSDYCFWLDCIILRISLMRLFSEMCVFFLTKTPRALVLLMYEGPCSLGSSMMTSFGLVSSVLGTGCISESTRCCFHNNQNIPDGRHQTVQRHGDLIMQKDHIYS</sequence>
<gene>
    <name evidence="1" type="ORF">CHARACLAT_005510</name>
</gene>
<accession>A0ABU7D8K2</accession>